<proteinExistence type="predicted"/>
<dbReference type="AlphaFoldDB" id="A0A5C5GFZ6"/>
<protein>
    <submittedName>
        <fullName evidence="1">SEC-C domain-containing protein</fullName>
    </submittedName>
</protein>
<accession>A0A5C5GFZ6</accession>
<dbReference type="InterPro" id="IPR004027">
    <property type="entry name" value="SEC_C_motif"/>
</dbReference>
<dbReference type="Proteomes" id="UP000314011">
    <property type="component" value="Unassembled WGS sequence"/>
</dbReference>
<dbReference type="OrthoDB" id="1551443at2"/>
<dbReference type="Gene3D" id="3.10.450.50">
    <property type="match status" value="1"/>
</dbReference>
<dbReference type="Pfam" id="PF02810">
    <property type="entry name" value="SEC-C"/>
    <property type="match status" value="1"/>
</dbReference>
<keyword evidence="2" id="KW-1185">Reference proteome</keyword>
<sequence length="232" mass="26528">MLREHSGLSLWLSASSLTCWRLQVARNFKEWARGIQDPSPEDPEFESIFSNLLAPGANALTIPILPSKTSLAGYCYWNVESCCDKLGGKLIFGWQVTTIKRFFVQAVHHAVWEAPDGRLIDPTPKLAASPHSGTFCPDGSDLNFHAFDRFPKRVWAVKHQDAQEWKRYDLMYDRLRIEQVKFGTASNKLSDFERLDRPKWKKAEQRMLHRASRRGEECLCGSGKSYGRCHGL</sequence>
<name>A0A5C5GFZ6_9RHOB</name>
<gene>
    <name evidence="1" type="ORF">FHY64_06430</name>
</gene>
<dbReference type="EMBL" id="VFFF01000001">
    <property type="protein sequence ID" value="TNY32909.1"/>
    <property type="molecule type" value="Genomic_DNA"/>
</dbReference>
<comment type="caution">
    <text evidence="1">The sequence shown here is derived from an EMBL/GenBank/DDBJ whole genome shotgun (WGS) entry which is preliminary data.</text>
</comment>
<organism evidence="1 2">
    <name type="scientific">Pelagovum pacificum</name>
    <dbReference type="NCBI Taxonomy" id="2588711"/>
    <lineage>
        <taxon>Bacteria</taxon>
        <taxon>Pseudomonadati</taxon>
        <taxon>Pseudomonadota</taxon>
        <taxon>Alphaproteobacteria</taxon>
        <taxon>Rhodobacterales</taxon>
        <taxon>Paracoccaceae</taxon>
        <taxon>Pelagovum</taxon>
    </lineage>
</organism>
<reference evidence="1 2" key="1">
    <citation type="submission" date="2019-06" db="EMBL/GenBank/DDBJ databases">
        <title>Genome of new Rhodobacteraceae sp. SM1903.</title>
        <authorList>
            <person name="Ren X."/>
        </authorList>
    </citation>
    <scope>NUCLEOTIDE SEQUENCE [LARGE SCALE GENOMIC DNA]</scope>
    <source>
        <strain evidence="1 2">SM1903</strain>
    </source>
</reference>
<evidence type="ECO:0000313" key="2">
    <source>
        <dbReference type="Proteomes" id="UP000314011"/>
    </source>
</evidence>
<evidence type="ECO:0000313" key="1">
    <source>
        <dbReference type="EMBL" id="TNY32909.1"/>
    </source>
</evidence>